<proteinExistence type="predicted"/>
<dbReference type="InterPro" id="IPR035897">
    <property type="entry name" value="Toll_tir_struct_dom_sf"/>
</dbReference>
<evidence type="ECO:0000259" key="1">
    <source>
        <dbReference type="PROSITE" id="PS50104"/>
    </source>
</evidence>
<comment type="caution">
    <text evidence="2">The sequence shown here is derived from an EMBL/GenBank/DDBJ whole genome shotgun (WGS) entry which is preliminary data.</text>
</comment>
<dbReference type="SUPFAM" id="SSF52200">
    <property type="entry name" value="Toll/Interleukin receptor TIR domain"/>
    <property type="match status" value="1"/>
</dbReference>
<evidence type="ECO:0000313" key="3">
    <source>
        <dbReference type="Proteomes" id="UP000435649"/>
    </source>
</evidence>
<gene>
    <name evidence="2" type="ORF">FYJ85_00035</name>
</gene>
<dbReference type="AlphaFoldDB" id="A0A844FYJ4"/>
<dbReference type="Proteomes" id="UP000435649">
    <property type="component" value="Unassembled WGS sequence"/>
</dbReference>
<dbReference type="Pfam" id="PF13676">
    <property type="entry name" value="TIR_2"/>
    <property type="match status" value="1"/>
</dbReference>
<dbReference type="Gene3D" id="3.40.50.10140">
    <property type="entry name" value="Toll/interleukin-1 receptor homology (TIR) domain"/>
    <property type="match status" value="1"/>
</dbReference>
<protein>
    <submittedName>
        <fullName evidence="2">Toll/interleukin-1 receptor domain-containing protein</fullName>
    </submittedName>
</protein>
<name>A0A844FYJ4_9BACT</name>
<reference evidence="2 3" key="1">
    <citation type="submission" date="2019-08" db="EMBL/GenBank/DDBJ databases">
        <title>In-depth cultivation of the pig gut microbiome towards novel bacterial diversity and tailored functional studies.</title>
        <authorList>
            <person name="Wylensek D."/>
            <person name="Hitch T.C.A."/>
            <person name="Clavel T."/>
        </authorList>
    </citation>
    <scope>NUCLEOTIDE SEQUENCE [LARGE SCALE GENOMIC DNA]</scope>
    <source>
        <strain evidence="2 3">BBE-744-WT-12</strain>
    </source>
</reference>
<organism evidence="2 3">
    <name type="scientific">Victivallis lenta</name>
    <dbReference type="NCBI Taxonomy" id="2606640"/>
    <lineage>
        <taxon>Bacteria</taxon>
        <taxon>Pseudomonadati</taxon>
        <taxon>Lentisphaerota</taxon>
        <taxon>Lentisphaeria</taxon>
        <taxon>Victivallales</taxon>
        <taxon>Victivallaceae</taxon>
        <taxon>Victivallis</taxon>
    </lineage>
</organism>
<dbReference type="GO" id="GO:0007165">
    <property type="term" value="P:signal transduction"/>
    <property type="evidence" value="ECO:0007669"/>
    <property type="project" value="InterPro"/>
</dbReference>
<feature type="domain" description="TIR" evidence="1">
    <location>
        <begin position="3"/>
        <end position="142"/>
    </location>
</feature>
<keyword evidence="3" id="KW-1185">Reference proteome</keyword>
<sequence length="450" mass="51453">MVIKNTIFISHAVTPADDTFTRWLALRLMAAGYKVWCDLLKLKKGGDFWREIETEIRQNTCKFLLVLSEKSNSAPGVLKEIAVASKAQKVINDDTFICPLKVDPNLSYDDINVDIIRLNAIDFTASWATGLKALLKSLEEQKIPRSPENYSKVAQLIHDLLNIESNVIWKTELYDSNWFPITTLPKELFFFKLKGNFDSSFKKDISIPATTHQGYLVTFECFESLPSDLSEKVDQNPKILLTQEILDQNITVLFIDKKQAKLLLIEILNKAFGYTLKQTAGIRSYLMSGHYAFWLPADVIPKNKIGRIQLVGKQKDKMWHFAISASVKLFPEPLLQIRSHIVFTTDGQTLIREDGIQHSARRTKGKSWWNKDWRNRLFAFVTFLSKDTDCMTFSLGNEKKFLISATSIQFQSPISYKLPKNNNLDDEFIETDIEKQGDSLMNTNTESADA</sequence>
<accession>A0A844FYJ4</accession>
<dbReference type="PROSITE" id="PS50104">
    <property type="entry name" value="TIR"/>
    <property type="match status" value="1"/>
</dbReference>
<evidence type="ECO:0000313" key="2">
    <source>
        <dbReference type="EMBL" id="MST95438.1"/>
    </source>
</evidence>
<dbReference type="InterPro" id="IPR000157">
    <property type="entry name" value="TIR_dom"/>
</dbReference>
<dbReference type="EMBL" id="VUNS01000001">
    <property type="protein sequence ID" value="MST95438.1"/>
    <property type="molecule type" value="Genomic_DNA"/>
</dbReference>
<keyword evidence="2" id="KW-0675">Receptor</keyword>